<name>A0A975T2X1_9ACTN</name>
<gene>
    <name evidence="3" type="ORF">KRR39_04195</name>
</gene>
<dbReference type="AlphaFoldDB" id="A0A975T2X1"/>
<evidence type="ECO:0000313" key="3">
    <source>
        <dbReference type="EMBL" id="QWZ10422.1"/>
    </source>
</evidence>
<dbReference type="InterPro" id="IPR052710">
    <property type="entry name" value="CAAX_protease"/>
</dbReference>
<evidence type="ECO:0000313" key="4">
    <source>
        <dbReference type="Proteomes" id="UP000683575"/>
    </source>
</evidence>
<proteinExistence type="predicted"/>
<dbReference type="GO" id="GO:0080120">
    <property type="term" value="P:CAAX-box protein maturation"/>
    <property type="evidence" value="ECO:0007669"/>
    <property type="project" value="UniProtKB-ARBA"/>
</dbReference>
<feature type="transmembrane region" description="Helical" evidence="1">
    <location>
        <begin position="104"/>
        <end position="127"/>
    </location>
</feature>
<evidence type="ECO:0000259" key="2">
    <source>
        <dbReference type="Pfam" id="PF02517"/>
    </source>
</evidence>
<keyword evidence="4" id="KW-1185">Reference proteome</keyword>
<accession>A0A975T2X1</accession>
<dbReference type="EMBL" id="CP077062">
    <property type="protein sequence ID" value="QWZ10422.1"/>
    <property type="molecule type" value="Genomic_DNA"/>
</dbReference>
<keyword evidence="1" id="KW-0472">Membrane</keyword>
<keyword evidence="1" id="KW-1133">Transmembrane helix</keyword>
<feature type="transmembrane region" description="Helical" evidence="1">
    <location>
        <begin position="169"/>
        <end position="195"/>
    </location>
</feature>
<organism evidence="3 4">
    <name type="scientific">Nocardioides panacis</name>
    <dbReference type="NCBI Taxonomy" id="2849501"/>
    <lineage>
        <taxon>Bacteria</taxon>
        <taxon>Bacillati</taxon>
        <taxon>Actinomycetota</taxon>
        <taxon>Actinomycetes</taxon>
        <taxon>Propionibacteriales</taxon>
        <taxon>Nocardioidaceae</taxon>
        <taxon>Nocardioides</taxon>
    </lineage>
</organism>
<dbReference type="PANTHER" id="PTHR36435">
    <property type="entry name" value="SLR1288 PROTEIN"/>
    <property type="match status" value="1"/>
</dbReference>
<dbReference type="KEGG" id="nps:KRR39_04195"/>
<protein>
    <submittedName>
        <fullName evidence="3">CPBP family intramembrane metalloprotease</fullName>
    </submittedName>
</protein>
<dbReference type="GO" id="GO:0008237">
    <property type="term" value="F:metallopeptidase activity"/>
    <property type="evidence" value="ECO:0007669"/>
    <property type="project" value="UniProtKB-KW"/>
</dbReference>
<feature type="transmembrane region" description="Helical" evidence="1">
    <location>
        <begin position="201"/>
        <end position="219"/>
    </location>
</feature>
<feature type="domain" description="CAAX prenyl protease 2/Lysostaphin resistance protein A-like" evidence="2">
    <location>
        <begin position="149"/>
        <end position="237"/>
    </location>
</feature>
<feature type="transmembrane region" description="Helical" evidence="1">
    <location>
        <begin position="258"/>
        <end position="280"/>
    </location>
</feature>
<dbReference type="PANTHER" id="PTHR36435:SF1">
    <property type="entry name" value="CAAX AMINO TERMINAL PROTEASE FAMILY PROTEIN"/>
    <property type="match status" value="1"/>
</dbReference>
<evidence type="ECO:0000256" key="1">
    <source>
        <dbReference type="SAM" id="Phobius"/>
    </source>
</evidence>
<dbReference type="Pfam" id="PF02517">
    <property type="entry name" value="Rce1-like"/>
    <property type="match status" value="1"/>
</dbReference>
<keyword evidence="3" id="KW-0482">Metalloprotease</keyword>
<keyword evidence="1" id="KW-0812">Transmembrane</keyword>
<dbReference type="GO" id="GO:0004175">
    <property type="term" value="F:endopeptidase activity"/>
    <property type="evidence" value="ECO:0007669"/>
    <property type="project" value="UniProtKB-ARBA"/>
</dbReference>
<keyword evidence="3" id="KW-0378">Hydrolase</keyword>
<sequence length="307" mass="32641">MLRTWTYAPWKPIVGMLLAGFAFVVGAALVFFAVIAVADAFKPGSYVDNVMASSTLEKVGPAELLGLNLGIASLTLVTWFLMRVLHGMRPRWLASVVPRMRWRFFALCLGFAVVAVVAQVVVGALLPSSAGEISGSLTAVTRSTVISGVVILLTTPLQAIGEEYLFRGYLLQAVGSLFGSRWIAIVATATMFALAHGAQNFPLFFDRFAFGLIAGWLVTATGGLEAGIALHIVNNFFALGLALAFGDISETLNTSSASWWNIVLTVTQSVVYAGLVYAAARRMRLQTHTAPPSWEPGAAPSADLATA</sequence>
<reference evidence="3" key="1">
    <citation type="submission" date="2021-06" db="EMBL/GenBank/DDBJ databases">
        <title>Complete genome sequence of Nocardioides sp. G188.</title>
        <authorList>
            <person name="Im W.-T."/>
        </authorList>
    </citation>
    <scope>NUCLEOTIDE SEQUENCE</scope>
    <source>
        <strain evidence="3">G188</strain>
    </source>
</reference>
<dbReference type="Proteomes" id="UP000683575">
    <property type="component" value="Chromosome"/>
</dbReference>
<feature type="transmembrane region" description="Helical" evidence="1">
    <location>
        <begin position="64"/>
        <end position="84"/>
    </location>
</feature>
<dbReference type="InterPro" id="IPR003675">
    <property type="entry name" value="Rce1/LyrA-like_dom"/>
</dbReference>
<keyword evidence="3" id="KW-0645">Protease</keyword>